<dbReference type="EMBL" id="AXZF01000201">
    <property type="protein sequence ID" value="ERT63272.1"/>
    <property type="molecule type" value="Genomic_DNA"/>
</dbReference>
<sequence>MDKEYKIISERLKFREIAEDDFDSIYNILKDKEIMYAWGHGFSKKETMEWIEKNRVRYKNEGYSYFSVFEKETKKIIGLIGPLIEDINGEKHIGVAYILDKRYWGFGYATEGVSACIKYAFDFLHVNKVIAEIRPENINSCRVAERAGMKIEGKFVKVYKGEEMLHLIYSILKEDRNE</sequence>
<dbReference type="GO" id="GO:0016747">
    <property type="term" value="F:acyltransferase activity, transferring groups other than amino-acyl groups"/>
    <property type="evidence" value="ECO:0007669"/>
    <property type="project" value="InterPro"/>
</dbReference>
<comment type="caution">
    <text evidence="2">The sequence shown here is derived from an EMBL/GenBank/DDBJ whole genome shotgun (WGS) entry which is preliminary data.</text>
</comment>
<reference evidence="2 3" key="1">
    <citation type="submission" date="2013-08" db="EMBL/GenBank/DDBJ databases">
        <authorList>
            <person name="Weinstock G."/>
            <person name="Sodergren E."/>
            <person name="Wylie T."/>
            <person name="Fulton L."/>
            <person name="Fulton R."/>
            <person name="Fronick C."/>
            <person name="O'Laughlin M."/>
            <person name="Godfrey J."/>
            <person name="Miner T."/>
            <person name="Herter B."/>
            <person name="Appelbaum E."/>
            <person name="Cordes M."/>
            <person name="Lek S."/>
            <person name="Wollam A."/>
            <person name="Pepin K.H."/>
            <person name="Palsikar V.B."/>
            <person name="Mitreva M."/>
            <person name="Wilson R.K."/>
        </authorList>
    </citation>
    <scope>NUCLEOTIDE SEQUENCE [LARGE SCALE GENOMIC DNA]</scope>
    <source>
        <strain evidence="2 3">ATCC BAA-474</strain>
    </source>
</reference>
<dbReference type="HOGENOM" id="CLU_013985_3_1_0"/>
<accession>U7UV05</accession>
<dbReference type="Gene3D" id="3.40.630.30">
    <property type="match status" value="1"/>
</dbReference>
<dbReference type="RefSeq" id="WP_023052427.1">
    <property type="nucleotide sequence ID" value="NZ_CP173060.2"/>
</dbReference>
<dbReference type="Proteomes" id="UP000017081">
    <property type="component" value="Unassembled WGS sequence"/>
</dbReference>
<organism evidence="2 3">
    <name type="scientific">Cetobacterium somerae ATCC BAA-474</name>
    <dbReference type="NCBI Taxonomy" id="1319815"/>
    <lineage>
        <taxon>Bacteria</taxon>
        <taxon>Fusobacteriati</taxon>
        <taxon>Fusobacteriota</taxon>
        <taxon>Fusobacteriia</taxon>
        <taxon>Fusobacteriales</taxon>
        <taxon>Fusobacteriaceae</taxon>
        <taxon>Cetobacterium</taxon>
    </lineage>
</organism>
<gene>
    <name evidence="2" type="ORF">HMPREF0202_02910</name>
</gene>
<dbReference type="eggNOG" id="COG1670">
    <property type="taxonomic scope" value="Bacteria"/>
</dbReference>
<dbReference type="STRING" id="1319815.HMPREF0202_02910"/>
<protein>
    <recommendedName>
        <fullName evidence="1">N-acetyltransferase domain-containing protein</fullName>
    </recommendedName>
</protein>
<dbReference type="Pfam" id="PF13302">
    <property type="entry name" value="Acetyltransf_3"/>
    <property type="match status" value="1"/>
</dbReference>
<dbReference type="InterPro" id="IPR000182">
    <property type="entry name" value="GNAT_dom"/>
</dbReference>
<name>U7UV05_9FUSO</name>
<proteinExistence type="predicted"/>
<dbReference type="PANTHER" id="PTHR43792">
    <property type="entry name" value="GNAT FAMILY, PUTATIVE (AFU_ORTHOLOGUE AFUA_3G00765)-RELATED-RELATED"/>
    <property type="match status" value="1"/>
</dbReference>
<evidence type="ECO:0000313" key="3">
    <source>
        <dbReference type="Proteomes" id="UP000017081"/>
    </source>
</evidence>
<dbReference type="AlphaFoldDB" id="U7UV05"/>
<dbReference type="PROSITE" id="PS51186">
    <property type="entry name" value="GNAT"/>
    <property type="match status" value="1"/>
</dbReference>
<evidence type="ECO:0000313" key="2">
    <source>
        <dbReference type="EMBL" id="ERT63272.1"/>
    </source>
</evidence>
<keyword evidence="3" id="KW-1185">Reference proteome</keyword>
<dbReference type="SUPFAM" id="SSF55729">
    <property type="entry name" value="Acyl-CoA N-acyltransferases (Nat)"/>
    <property type="match status" value="1"/>
</dbReference>
<dbReference type="InterPro" id="IPR051531">
    <property type="entry name" value="N-acetyltransferase"/>
</dbReference>
<feature type="domain" description="N-acetyltransferase" evidence="1">
    <location>
        <begin position="12"/>
        <end position="174"/>
    </location>
</feature>
<evidence type="ECO:0000259" key="1">
    <source>
        <dbReference type="PROSITE" id="PS51186"/>
    </source>
</evidence>
<dbReference type="InterPro" id="IPR016181">
    <property type="entry name" value="Acyl_CoA_acyltransferase"/>
</dbReference>
<dbReference type="PANTHER" id="PTHR43792:SF1">
    <property type="entry name" value="N-ACETYLTRANSFERASE DOMAIN-CONTAINING PROTEIN"/>
    <property type="match status" value="1"/>
</dbReference>